<keyword evidence="3 10" id="KW-0132">Cell division</keyword>
<dbReference type="Pfam" id="PF03801">
    <property type="entry name" value="Ndc80_HEC"/>
    <property type="match status" value="1"/>
</dbReference>
<keyword evidence="5 10" id="KW-0995">Kinetochore</keyword>
<evidence type="ECO:0000313" key="14">
    <source>
        <dbReference type="EMBL" id="CAL8123721.1"/>
    </source>
</evidence>
<dbReference type="InterPro" id="IPR005550">
    <property type="entry name" value="Kinetochore_Ndc80"/>
</dbReference>
<keyword evidence="2 10" id="KW-0158">Chromosome</keyword>
<evidence type="ECO:0000256" key="2">
    <source>
        <dbReference type="ARBA" id="ARBA00022454"/>
    </source>
</evidence>
<feature type="coiled-coil region" evidence="11">
    <location>
        <begin position="425"/>
        <end position="465"/>
    </location>
</feature>
<evidence type="ECO:0000256" key="3">
    <source>
        <dbReference type="ARBA" id="ARBA00022618"/>
    </source>
</evidence>
<feature type="domain" description="Kinetochore protein Ndc80 CH" evidence="13">
    <location>
        <begin position="192"/>
        <end position="312"/>
    </location>
</feature>
<organism evidence="14 15">
    <name type="scientific">Orchesella dallaii</name>
    <dbReference type="NCBI Taxonomy" id="48710"/>
    <lineage>
        <taxon>Eukaryota</taxon>
        <taxon>Metazoa</taxon>
        <taxon>Ecdysozoa</taxon>
        <taxon>Arthropoda</taxon>
        <taxon>Hexapoda</taxon>
        <taxon>Collembola</taxon>
        <taxon>Entomobryomorpha</taxon>
        <taxon>Entomobryoidea</taxon>
        <taxon>Orchesellidae</taxon>
        <taxon>Orchesellinae</taxon>
        <taxon>Orchesella</taxon>
    </lineage>
</organism>
<comment type="caution">
    <text evidence="14">The sequence shown here is derived from an EMBL/GenBank/DDBJ whole genome shotgun (WGS) entry which is preliminary data.</text>
</comment>
<evidence type="ECO:0000256" key="11">
    <source>
        <dbReference type="SAM" id="Coils"/>
    </source>
</evidence>
<dbReference type="InterPro" id="IPR055260">
    <property type="entry name" value="Ndc80_CH"/>
</dbReference>
<name>A0ABP1R9E7_9HEXA</name>
<evidence type="ECO:0000256" key="4">
    <source>
        <dbReference type="ARBA" id="ARBA00022776"/>
    </source>
</evidence>
<feature type="region of interest" description="Disordered" evidence="12">
    <location>
        <begin position="48"/>
        <end position="124"/>
    </location>
</feature>
<feature type="coiled-coil region" evidence="11">
    <location>
        <begin position="591"/>
        <end position="685"/>
    </location>
</feature>
<keyword evidence="7 10" id="KW-0539">Nucleus</keyword>
<evidence type="ECO:0000256" key="12">
    <source>
        <dbReference type="SAM" id="MobiDB-lite"/>
    </source>
</evidence>
<evidence type="ECO:0000256" key="9">
    <source>
        <dbReference type="ARBA" id="ARBA00023328"/>
    </source>
</evidence>
<evidence type="ECO:0000256" key="1">
    <source>
        <dbReference type="ARBA" id="ARBA00007050"/>
    </source>
</evidence>
<evidence type="ECO:0000313" key="15">
    <source>
        <dbReference type="Proteomes" id="UP001642540"/>
    </source>
</evidence>
<reference evidence="14 15" key="1">
    <citation type="submission" date="2024-08" db="EMBL/GenBank/DDBJ databases">
        <authorList>
            <person name="Cucini C."/>
            <person name="Frati F."/>
        </authorList>
    </citation>
    <scope>NUCLEOTIDE SEQUENCE [LARGE SCALE GENOMIC DNA]</scope>
</reference>
<dbReference type="InterPro" id="IPR038273">
    <property type="entry name" value="Ndc80_sf"/>
</dbReference>
<keyword evidence="8 10" id="KW-0131">Cell cycle</keyword>
<feature type="coiled-coil region" evidence="11">
    <location>
        <begin position="369"/>
        <end position="400"/>
    </location>
</feature>
<evidence type="ECO:0000256" key="7">
    <source>
        <dbReference type="ARBA" id="ARBA00023242"/>
    </source>
</evidence>
<sequence>MSRDMQKRRSSIQNPQVQQELRNINLQDMFRNLPPELQLQNITRLSGNSLRGSFPKRSAATGIPTPQKAGPARRINTGGKIAPSHPDRNTTATAGPSSVTRGRVASAPRNAVSKPAPPSNPRGAFCKLPLPYKGSMTNLSQNFSMNSTRRKSKSFESLLQTPAFTPAGSSRPKSPGLMSTARRRGLCTDPNDQAKNIKISKDRKVQTEMAKYIFGFMELHDCPAKPSAWKELMNPTPIPTPKFWAMVKFVASFFVGEDFFAKGDDDAEKMLEVSKLLKYPGQLSKSHLKTATAQHAWPTCLTYLSWLCCRAQAVLEPEEDRNAVFEIANNGLMDAAFQSFLNLYPYHFRNSMTEEVIANELTNFRERVLESHTAEVNKTMEELVQEKNEKLKELERINSETDPTKELKNRLADDLKRHASIVDSIREAENKCKKYSNVNHILIEKENLEMQIKTKEKEIKDLELQVASQPLSQEAAASVRNESAALRKQVQALIVLNQQLKMNLDKHTQMFQNSEKMFYDVTKKFSVVERYNDIVRSLQLVDLVIPPNPFSPDEFVEWLKAASGTLRGAQQTVSEMARKLATSSEKKRKETMDVSEQIEKLAREIDDYQARVQAQAEELDFISHDFEIQYKAKLDKVGESREELKKEEEEMKKAVRLKDIWSNSLEEWKENLERFKQAEIESKQKLCTAVADFKKEEVELIETVRDLKLHAMERQQAFYLEATGIDIFADNSSSDEE</sequence>
<comment type="similarity">
    <text evidence="1 10">Belongs to the NDC80/HEC1 family.</text>
</comment>
<evidence type="ECO:0000259" key="13">
    <source>
        <dbReference type="Pfam" id="PF03801"/>
    </source>
</evidence>
<comment type="subunit">
    <text evidence="10">Component of the NDC80 complex.</text>
</comment>
<evidence type="ECO:0000256" key="6">
    <source>
        <dbReference type="ARBA" id="ARBA00023054"/>
    </source>
</evidence>
<keyword evidence="9 10" id="KW-0137">Centromere</keyword>
<evidence type="ECO:0000256" key="10">
    <source>
        <dbReference type="RuleBase" id="RU368072"/>
    </source>
</evidence>
<accession>A0ABP1R9E7</accession>
<feature type="compositionally biased region" description="Polar residues" evidence="12">
    <location>
        <begin position="161"/>
        <end position="172"/>
    </location>
</feature>
<dbReference type="PANTHER" id="PTHR10643">
    <property type="entry name" value="KINETOCHORE PROTEIN NDC80"/>
    <property type="match status" value="1"/>
</dbReference>
<protein>
    <recommendedName>
        <fullName evidence="10">Kinetochore protein NDC80</fullName>
    </recommendedName>
</protein>
<gene>
    <name evidence="14" type="ORF">ODALV1_LOCUS20286</name>
</gene>
<comment type="function">
    <text evidence="10">Acts as a component of the essential kinetochore-associated NDC80 complex, which is required for chromosome segregation and spindle checkpoint activity.</text>
</comment>
<dbReference type="EMBL" id="CAXLJM020000068">
    <property type="protein sequence ID" value="CAL8123721.1"/>
    <property type="molecule type" value="Genomic_DNA"/>
</dbReference>
<proteinExistence type="inferred from homology"/>
<feature type="region of interest" description="Disordered" evidence="12">
    <location>
        <begin position="161"/>
        <end position="186"/>
    </location>
</feature>
<dbReference type="Proteomes" id="UP001642540">
    <property type="component" value="Unassembled WGS sequence"/>
</dbReference>
<keyword evidence="4 10" id="KW-0498">Mitosis</keyword>
<keyword evidence="6 11" id="KW-0175">Coiled coil</keyword>
<feature type="compositionally biased region" description="Polar residues" evidence="12">
    <location>
        <begin position="89"/>
        <end position="100"/>
    </location>
</feature>
<comment type="subcellular location">
    <subcellularLocation>
        <location evidence="10">Chromosome</location>
        <location evidence="10">Centromere</location>
        <location evidence="10">Kinetochore</location>
    </subcellularLocation>
    <subcellularLocation>
        <location evidence="10">Nucleus</location>
    </subcellularLocation>
</comment>
<keyword evidence="15" id="KW-1185">Reference proteome</keyword>
<dbReference type="PANTHER" id="PTHR10643:SF2">
    <property type="entry name" value="KINETOCHORE PROTEIN NDC80 HOMOLOG"/>
    <property type="match status" value="1"/>
</dbReference>
<evidence type="ECO:0000256" key="5">
    <source>
        <dbReference type="ARBA" id="ARBA00022838"/>
    </source>
</evidence>
<dbReference type="Gene3D" id="1.10.418.30">
    <property type="entry name" value="Ncd80 complex, Ncd80 subunit"/>
    <property type="match status" value="1"/>
</dbReference>
<evidence type="ECO:0000256" key="8">
    <source>
        <dbReference type="ARBA" id="ARBA00023306"/>
    </source>
</evidence>